<gene>
    <name evidence="3" type="ORF">R4Z09_29520</name>
</gene>
<feature type="domain" description="AMP-binding enzyme C-terminal" evidence="2">
    <location>
        <begin position="426"/>
        <end position="499"/>
    </location>
</feature>
<dbReference type="SUPFAM" id="SSF56801">
    <property type="entry name" value="Acetyl-CoA synthetase-like"/>
    <property type="match status" value="1"/>
</dbReference>
<dbReference type="CDD" id="cd05936">
    <property type="entry name" value="FC-FACS_FadD_like"/>
    <property type="match status" value="1"/>
</dbReference>
<dbReference type="Pfam" id="PF13193">
    <property type="entry name" value="AMP-binding_C"/>
    <property type="match status" value="1"/>
</dbReference>
<sequence>MKLNEELSRIAKEYPDKAAFIYHNEETSYREFESQVERFASGLKKLGYQKGDHIALISWNSPLYVVAFYGLLRMGAVIIPVKPILTANEIKYILKDGNVKAVITANEILGSFAEIAEQLLAVNHYIISGTDIPLVDDHLSSKVKLFSQVIEEGSLEFEATYLDEEDTSLILYTSGTTGKPKGTMLSYQNLYVNARSTADYLAFNRYDRVISVLPMVHVFSIGASFCGPLLKGATLLIMDKFSPTEVFHIAKEHQATIFAGVPTMYNYLLQTAKKHPAYQDNFSRIRLCLSGGAAIPLAILNEFESTFHVTITEGYGLSEVAPVAYNPVDCPPKPGSIGKSVPQIECKVVDPAGKEVMTGEVGELIVKGPAVMKGYYQLPEETAKALQDGWLHTGDLVRMDENGYYYIMDRIKDVIIVGGYNVFPREVEEVLNEHPQVVEAAVVGVPHEEKGEVTMGFVAVNGVVTEETLIDFCKKSLAKFKVPDRIEFLDELPKNATGKVIKKDLVAMGMERRGSVEKVV</sequence>
<dbReference type="InterPro" id="IPR020845">
    <property type="entry name" value="AMP-binding_CS"/>
</dbReference>
<keyword evidence="4" id="KW-1185">Reference proteome</keyword>
<dbReference type="EC" id="6.2.1.3" evidence="3"/>
<reference evidence="3 4" key="1">
    <citation type="submission" date="2023-10" db="EMBL/GenBank/DDBJ databases">
        <title>Niallia locisalis sp.nov. isolated from a salt pond sample.</title>
        <authorList>
            <person name="Li X.-J."/>
            <person name="Dong L."/>
        </authorList>
    </citation>
    <scope>NUCLEOTIDE SEQUENCE [LARGE SCALE GENOMIC DNA]</scope>
    <source>
        <strain evidence="3 4">DSM 29761</strain>
    </source>
</reference>
<dbReference type="InterPro" id="IPR042099">
    <property type="entry name" value="ANL_N_sf"/>
</dbReference>
<evidence type="ECO:0000259" key="2">
    <source>
        <dbReference type="Pfam" id="PF13193"/>
    </source>
</evidence>
<protein>
    <submittedName>
        <fullName evidence="3">Long-chain-fatty-acid--CoA ligase</fullName>
        <ecNumber evidence="3">6.2.1.3</ecNumber>
    </submittedName>
</protein>
<dbReference type="GO" id="GO:0004467">
    <property type="term" value="F:long-chain fatty acid-CoA ligase activity"/>
    <property type="evidence" value="ECO:0007669"/>
    <property type="project" value="UniProtKB-EC"/>
</dbReference>
<keyword evidence="3" id="KW-0436">Ligase</keyword>
<dbReference type="Pfam" id="PF00501">
    <property type="entry name" value="AMP-binding"/>
    <property type="match status" value="1"/>
</dbReference>
<dbReference type="InterPro" id="IPR025110">
    <property type="entry name" value="AMP-bd_C"/>
</dbReference>
<dbReference type="NCBIfam" id="NF004837">
    <property type="entry name" value="PRK06187.1"/>
    <property type="match status" value="1"/>
</dbReference>
<dbReference type="Gene3D" id="3.40.50.12780">
    <property type="entry name" value="N-terminal domain of ligase-like"/>
    <property type="match status" value="1"/>
</dbReference>
<dbReference type="RefSeq" id="WP_338450175.1">
    <property type="nucleotide sequence ID" value="NZ_CP137640.1"/>
</dbReference>
<evidence type="ECO:0000313" key="3">
    <source>
        <dbReference type="EMBL" id="WVX81245.1"/>
    </source>
</evidence>
<evidence type="ECO:0000259" key="1">
    <source>
        <dbReference type="Pfam" id="PF00501"/>
    </source>
</evidence>
<evidence type="ECO:0000313" key="4">
    <source>
        <dbReference type="Proteomes" id="UP001357223"/>
    </source>
</evidence>
<dbReference type="PROSITE" id="PS00455">
    <property type="entry name" value="AMP_BINDING"/>
    <property type="match status" value="1"/>
</dbReference>
<name>A0ABZ2CH28_9BACI</name>
<feature type="domain" description="AMP-dependent synthetase/ligase" evidence="1">
    <location>
        <begin position="9"/>
        <end position="376"/>
    </location>
</feature>
<dbReference type="InterPro" id="IPR050237">
    <property type="entry name" value="ATP-dep_AMP-bd_enzyme"/>
</dbReference>
<dbReference type="Gene3D" id="3.30.300.30">
    <property type="match status" value="1"/>
</dbReference>
<dbReference type="EMBL" id="CP137640">
    <property type="protein sequence ID" value="WVX81245.1"/>
    <property type="molecule type" value="Genomic_DNA"/>
</dbReference>
<accession>A0ABZ2CH28</accession>
<proteinExistence type="predicted"/>
<dbReference type="InterPro" id="IPR000873">
    <property type="entry name" value="AMP-dep_synth/lig_dom"/>
</dbReference>
<dbReference type="PANTHER" id="PTHR43767">
    <property type="entry name" value="LONG-CHAIN-FATTY-ACID--COA LIGASE"/>
    <property type="match status" value="1"/>
</dbReference>
<organism evidence="3 4">
    <name type="scientific">Niallia oryzisoli</name>
    <dbReference type="NCBI Taxonomy" id="1737571"/>
    <lineage>
        <taxon>Bacteria</taxon>
        <taxon>Bacillati</taxon>
        <taxon>Bacillota</taxon>
        <taxon>Bacilli</taxon>
        <taxon>Bacillales</taxon>
        <taxon>Bacillaceae</taxon>
        <taxon>Niallia</taxon>
    </lineage>
</organism>
<dbReference type="Proteomes" id="UP001357223">
    <property type="component" value="Chromosome"/>
</dbReference>
<dbReference type="PANTHER" id="PTHR43767:SF3">
    <property type="entry name" value="LONG-CHAIN-FATTY-ACID--COA LIGASE"/>
    <property type="match status" value="1"/>
</dbReference>
<dbReference type="InterPro" id="IPR045851">
    <property type="entry name" value="AMP-bd_C_sf"/>
</dbReference>